<dbReference type="GO" id="GO:0052689">
    <property type="term" value="F:carboxylic ester hydrolase activity"/>
    <property type="evidence" value="ECO:0007669"/>
    <property type="project" value="UniProtKB-KW"/>
</dbReference>
<keyword evidence="4" id="KW-0325">Glycoprotein</keyword>
<comment type="similarity">
    <text evidence="1">Belongs to the type-B carboxylesterase/lipase family.</text>
</comment>
<evidence type="ECO:0000313" key="6">
    <source>
        <dbReference type="EMBL" id="KAJ8724757.1"/>
    </source>
</evidence>
<dbReference type="Proteomes" id="UP001231518">
    <property type="component" value="Chromosome 7"/>
</dbReference>
<accession>A0AAD7YQZ9</accession>
<keyword evidence="2" id="KW-0719">Serine esterase</keyword>
<evidence type="ECO:0000256" key="4">
    <source>
        <dbReference type="ARBA" id="ARBA00023180"/>
    </source>
</evidence>
<evidence type="ECO:0000259" key="5">
    <source>
        <dbReference type="Pfam" id="PF00135"/>
    </source>
</evidence>
<evidence type="ECO:0000256" key="3">
    <source>
        <dbReference type="ARBA" id="ARBA00022801"/>
    </source>
</evidence>
<sequence length="88" mass="10332">MRSKPDPTPKDEVIIERMTTMWTNFAKFSDPTPQTTDLLPVKWVPLTKDAYTYMHIDDELSLGSRPAHDRMAFWDLFYKLKGNKQRGL</sequence>
<dbReference type="PANTHER" id="PTHR43142:SF1">
    <property type="entry name" value="CARBOXYLIC ESTER HYDROLASE"/>
    <property type="match status" value="1"/>
</dbReference>
<dbReference type="Gene3D" id="3.40.50.1820">
    <property type="entry name" value="alpha/beta hydrolase"/>
    <property type="match status" value="1"/>
</dbReference>
<dbReference type="Pfam" id="PF00135">
    <property type="entry name" value="COesterase"/>
    <property type="match status" value="1"/>
</dbReference>
<proteinExistence type="inferred from homology"/>
<evidence type="ECO:0000256" key="1">
    <source>
        <dbReference type="ARBA" id="ARBA00005964"/>
    </source>
</evidence>
<dbReference type="AlphaFoldDB" id="A0AAD7YQZ9"/>
<keyword evidence="7" id="KW-1185">Reference proteome</keyword>
<comment type="caution">
    <text evidence="6">The sequence shown here is derived from an EMBL/GenBank/DDBJ whole genome shotgun (WGS) entry which is preliminary data.</text>
</comment>
<reference evidence="6" key="1">
    <citation type="submission" date="2023-03" db="EMBL/GenBank/DDBJ databases">
        <title>Chromosome-level genomes of two armyworms, Mythimna separata and Mythimna loreyi, provide insights into the biosynthesis and reception of sex pheromones.</title>
        <authorList>
            <person name="Zhao H."/>
        </authorList>
    </citation>
    <scope>NUCLEOTIDE SEQUENCE</scope>
    <source>
        <strain evidence="6">BeijingLab</strain>
        <tissue evidence="6">Pupa</tissue>
    </source>
</reference>
<keyword evidence="3" id="KW-0378">Hydrolase</keyword>
<dbReference type="SUPFAM" id="SSF53474">
    <property type="entry name" value="alpha/beta-Hydrolases"/>
    <property type="match status" value="1"/>
</dbReference>
<dbReference type="EMBL" id="JARGEI010000010">
    <property type="protein sequence ID" value="KAJ8724757.1"/>
    <property type="molecule type" value="Genomic_DNA"/>
</dbReference>
<evidence type="ECO:0000256" key="2">
    <source>
        <dbReference type="ARBA" id="ARBA00022487"/>
    </source>
</evidence>
<dbReference type="PANTHER" id="PTHR43142">
    <property type="entry name" value="CARBOXYLIC ESTER HYDROLASE"/>
    <property type="match status" value="1"/>
</dbReference>
<name>A0AAD7YQZ9_MYTSE</name>
<gene>
    <name evidence="6" type="ORF">PYW07_015715</name>
</gene>
<feature type="domain" description="Carboxylesterase type B" evidence="5">
    <location>
        <begin position="6"/>
        <end position="74"/>
    </location>
</feature>
<evidence type="ECO:0000313" key="7">
    <source>
        <dbReference type="Proteomes" id="UP001231518"/>
    </source>
</evidence>
<organism evidence="6 7">
    <name type="scientific">Mythimna separata</name>
    <name type="common">Oriental armyworm</name>
    <name type="synonym">Pseudaletia separata</name>
    <dbReference type="NCBI Taxonomy" id="271217"/>
    <lineage>
        <taxon>Eukaryota</taxon>
        <taxon>Metazoa</taxon>
        <taxon>Ecdysozoa</taxon>
        <taxon>Arthropoda</taxon>
        <taxon>Hexapoda</taxon>
        <taxon>Insecta</taxon>
        <taxon>Pterygota</taxon>
        <taxon>Neoptera</taxon>
        <taxon>Endopterygota</taxon>
        <taxon>Lepidoptera</taxon>
        <taxon>Glossata</taxon>
        <taxon>Ditrysia</taxon>
        <taxon>Noctuoidea</taxon>
        <taxon>Noctuidae</taxon>
        <taxon>Noctuinae</taxon>
        <taxon>Hadenini</taxon>
        <taxon>Mythimna</taxon>
    </lineage>
</organism>
<dbReference type="InterPro" id="IPR002018">
    <property type="entry name" value="CarbesteraseB"/>
</dbReference>
<dbReference type="InterPro" id="IPR029058">
    <property type="entry name" value="AB_hydrolase_fold"/>
</dbReference>
<protein>
    <recommendedName>
        <fullName evidence="5">Carboxylesterase type B domain-containing protein</fullName>
    </recommendedName>
</protein>